<dbReference type="VEuPathDB" id="VectorBase:AMEC000203"/>
<evidence type="ECO:0000256" key="1">
    <source>
        <dbReference type="SAM" id="MobiDB-lite"/>
    </source>
</evidence>
<keyword evidence="3" id="KW-1185">Reference proteome</keyword>
<evidence type="ECO:0000313" key="3">
    <source>
        <dbReference type="Proteomes" id="UP000075902"/>
    </source>
</evidence>
<feature type="region of interest" description="Disordered" evidence="1">
    <location>
        <begin position="534"/>
        <end position="559"/>
    </location>
</feature>
<sequence>MPKTNTSKKKHNSSIALSSFLPSLPPISPGPFLSQILAIVRVGSVPAPSDIISGREFLSILMKPTAETSPSSGFANGGGAAAPARNFRGLRKFRHFYLDQSGTNDDTILPIEALFTSQEDLDRSSTRFYGYRRGGQRASSNGGSTTTTTTSTTPSTTTVEEEALVNGVDPGITTTSSPPPPSWHVDGEPTTPPMEANGGTAGESAELTTLDDASTTTVPPLEEEEEEYQTTVSLPPVVVARSPGARYAKRAKAIQQPVESGAHHSHAHRTELSVEELSPTISKEEEPAPLDDSAKGESSAVAKLIVPPAGSPQRYRTQRKQESAGGQPFQTVRYHDRKPTTGDVGTLAWRDNDGDQKAQLTPAMREKSSSSIGPAPMYSEPVRYYSEPAQYYSEPAKVYSEPARIYGEPEKVYSEPARVYSEPAKVYSEPARIYSEPAKVYSEPAKVYSQPSSYWQTVYTARPADPTTTAVAPTTTTMPTTTTTTTAEPAASTEPSTAPVRLVFNELDKIPYDQLNAPTDAGSSIHSAIGKFVPKQSHGQGAGEEDARQTLGVQQQQQQEPAVVVQTLAPGVLGPGDDSKVGYVVEGRNYRKYRVEEKTPDGFIVGEYGVLSHNDGNLRGVRYTADSDINPRLIYDALLKFLSL</sequence>
<feature type="compositionally biased region" description="Low complexity" evidence="1">
    <location>
        <begin position="144"/>
        <end position="158"/>
    </location>
</feature>
<protein>
    <submittedName>
        <fullName evidence="2">Uncharacterized protein</fullName>
    </submittedName>
</protein>
<dbReference type="EnsemblMetazoa" id="AMEC000203-RA">
    <property type="protein sequence ID" value="AMEC000203-PA"/>
    <property type="gene ID" value="AMEC000203"/>
</dbReference>
<feature type="region of interest" description="Disordered" evidence="1">
    <location>
        <begin position="257"/>
        <end position="351"/>
    </location>
</feature>
<reference evidence="3" key="1">
    <citation type="submission" date="2014-01" db="EMBL/GenBank/DDBJ databases">
        <title>The Genome Sequence of Anopheles melas CM1001059_A (V2).</title>
        <authorList>
            <consortium name="The Broad Institute Genomics Platform"/>
            <person name="Neafsey D.E."/>
            <person name="Besansky N."/>
            <person name="Howell P."/>
            <person name="Walton C."/>
            <person name="Young S.K."/>
            <person name="Zeng Q."/>
            <person name="Gargeya S."/>
            <person name="Fitzgerald M."/>
            <person name="Haas B."/>
            <person name="Abouelleil A."/>
            <person name="Allen A.W."/>
            <person name="Alvarado L."/>
            <person name="Arachchi H.M."/>
            <person name="Berlin A.M."/>
            <person name="Chapman S.B."/>
            <person name="Gainer-Dewar J."/>
            <person name="Goldberg J."/>
            <person name="Griggs A."/>
            <person name="Gujja S."/>
            <person name="Hansen M."/>
            <person name="Howarth C."/>
            <person name="Imamovic A."/>
            <person name="Ireland A."/>
            <person name="Larimer J."/>
            <person name="McCowan C."/>
            <person name="Murphy C."/>
            <person name="Pearson M."/>
            <person name="Poon T.W."/>
            <person name="Priest M."/>
            <person name="Roberts A."/>
            <person name="Saif S."/>
            <person name="Shea T."/>
            <person name="Sisk P."/>
            <person name="Sykes S."/>
            <person name="Wortman J."/>
            <person name="Nusbaum C."/>
            <person name="Birren B."/>
        </authorList>
    </citation>
    <scope>NUCLEOTIDE SEQUENCE [LARGE SCALE GENOMIC DNA]</scope>
    <source>
        <strain evidence="3">CM1001059</strain>
    </source>
</reference>
<organism evidence="2 3">
    <name type="scientific">Anopheles melas</name>
    <dbReference type="NCBI Taxonomy" id="34690"/>
    <lineage>
        <taxon>Eukaryota</taxon>
        <taxon>Metazoa</taxon>
        <taxon>Ecdysozoa</taxon>
        <taxon>Arthropoda</taxon>
        <taxon>Hexapoda</taxon>
        <taxon>Insecta</taxon>
        <taxon>Pterygota</taxon>
        <taxon>Neoptera</taxon>
        <taxon>Endopterygota</taxon>
        <taxon>Diptera</taxon>
        <taxon>Nematocera</taxon>
        <taxon>Culicoidea</taxon>
        <taxon>Culicidae</taxon>
        <taxon>Anophelinae</taxon>
        <taxon>Anopheles</taxon>
    </lineage>
</organism>
<feature type="region of interest" description="Disordered" evidence="1">
    <location>
        <begin position="170"/>
        <end position="205"/>
    </location>
</feature>
<dbReference type="Proteomes" id="UP000075902">
    <property type="component" value="Unassembled WGS sequence"/>
</dbReference>
<feature type="region of interest" description="Disordered" evidence="1">
    <location>
        <begin position="131"/>
        <end position="158"/>
    </location>
</feature>
<name>A0A182TD74_9DIPT</name>
<dbReference type="Gene3D" id="6.10.250.1010">
    <property type="match status" value="1"/>
</dbReference>
<feature type="region of interest" description="Disordered" evidence="1">
    <location>
        <begin position="466"/>
        <end position="495"/>
    </location>
</feature>
<accession>A0A182TD74</accession>
<proteinExistence type="predicted"/>
<dbReference type="AlphaFoldDB" id="A0A182TD74"/>
<evidence type="ECO:0000313" key="2">
    <source>
        <dbReference type="EnsemblMetazoa" id="AMEC000203-PA"/>
    </source>
</evidence>
<reference evidence="2" key="2">
    <citation type="submission" date="2020-05" db="UniProtKB">
        <authorList>
            <consortium name="EnsemblMetazoa"/>
        </authorList>
    </citation>
    <scope>IDENTIFICATION</scope>
    <source>
        <strain evidence="2">CM1001059</strain>
    </source>
</reference>